<dbReference type="OrthoDB" id="1166575at2759"/>
<dbReference type="InterPro" id="IPR012337">
    <property type="entry name" value="RNaseH-like_sf"/>
</dbReference>
<dbReference type="EMBL" id="UZAU01000406">
    <property type="status" value="NOT_ANNOTATED_CDS"/>
    <property type="molecule type" value="Genomic_DNA"/>
</dbReference>
<evidence type="ECO:0000259" key="3">
    <source>
        <dbReference type="Pfam" id="PF13966"/>
    </source>
</evidence>
<dbReference type="Pfam" id="PF13966">
    <property type="entry name" value="zf-RVT"/>
    <property type="match status" value="1"/>
</dbReference>
<dbReference type="SUPFAM" id="SSF53098">
    <property type="entry name" value="Ribonuclease H-like"/>
    <property type="match status" value="1"/>
</dbReference>
<sequence>MDGLFSPSVAYKSIIKNRWGEPNSLWNRIWKLKITERLKLFLWKLCKDILPFGSRLRRIFGNNNSCAIYGEADDSAQHLFWKCPLAKVVWFASRWSIRSENLQFDSPRKMVEWILNPDFLSGADAGDIGEFNRFGICLIDELWTARNRAFHDRVNPSWRGVLSRVQGAASCLFTASDNRPNLEVVQHAHRDIYVGNLVLFVDAVFKDSRATAGIVVSDSEGSLLEAKAVNFDATQPLEAESCALIHALNWCQTRGWRQVVVVSDCLLLVQGLEARRAPDWRFMGVFWKLLELLEVLPEVEVVWKPRAQVQRLIWLLSGLLDFLLLVFYLQRSWSLL</sequence>
<dbReference type="InterPro" id="IPR026960">
    <property type="entry name" value="RVT-Znf"/>
</dbReference>
<dbReference type="CDD" id="cd06222">
    <property type="entry name" value="RNase_H_like"/>
    <property type="match status" value="1"/>
</dbReference>
<dbReference type="GO" id="GO:0003676">
    <property type="term" value="F:nucleic acid binding"/>
    <property type="evidence" value="ECO:0007669"/>
    <property type="project" value="InterPro"/>
</dbReference>
<evidence type="ECO:0000313" key="4">
    <source>
        <dbReference type="EnsemblPlants" id="cds.evm.model.04.2182"/>
    </source>
</evidence>
<evidence type="ECO:0000313" key="5">
    <source>
        <dbReference type="Proteomes" id="UP000596661"/>
    </source>
</evidence>
<dbReference type="Proteomes" id="UP000596661">
    <property type="component" value="Chromosome 4"/>
</dbReference>
<proteinExistence type="predicted"/>
<dbReference type="PANTHER" id="PTHR47723">
    <property type="entry name" value="OS05G0353850 PROTEIN"/>
    <property type="match status" value="1"/>
</dbReference>
<keyword evidence="1" id="KW-0472">Membrane</keyword>
<evidence type="ECO:0000256" key="1">
    <source>
        <dbReference type="SAM" id="Phobius"/>
    </source>
</evidence>
<protein>
    <recommendedName>
        <fullName evidence="6">Reverse transcriptase zinc-binding domain-containing protein</fullName>
    </recommendedName>
</protein>
<dbReference type="KEGG" id="csav:115713836"/>
<dbReference type="InterPro" id="IPR044730">
    <property type="entry name" value="RNase_H-like_dom_plant"/>
</dbReference>
<keyword evidence="1" id="KW-1133">Transmembrane helix</keyword>
<dbReference type="Pfam" id="PF13456">
    <property type="entry name" value="RVT_3"/>
    <property type="match status" value="1"/>
</dbReference>
<reference evidence="4" key="2">
    <citation type="submission" date="2021-03" db="UniProtKB">
        <authorList>
            <consortium name="EnsemblPlants"/>
        </authorList>
    </citation>
    <scope>IDENTIFICATION</scope>
</reference>
<organism evidence="4 5">
    <name type="scientific">Cannabis sativa</name>
    <name type="common">Hemp</name>
    <name type="synonym">Marijuana</name>
    <dbReference type="NCBI Taxonomy" id="3483"/>
    <lineage>
        <taxon>Eukaryota</taxon>
        <taxon>Viridiplantae</taxon>
        <taxon>Streptophyta</taxon>
        <taxon>Embryophyta</taxon>
        <taxon>Tracheophyta</taxon>
        <taxon>Spermatophyta</taxon>
        <taxon>Magnoliopsida</taxon>
        <taxon>eudicotyledons</taxon>
        <taxon>Gunneridae</taxon>
        <taxon>Pentapetalae</taxon>
        <taxon>rosids</taxon>
        <taxon>fabids</taxon>
        <taxon>Rosales</taxon>
        <taxon>Cannabaceae</taxon>
        <taxon>Cannabis</taxon>
    </lineage>
</organism>
<dbReference type="InterPro" id="IPR053151">
    <property type="entry name" value="RNase_H-like"/>
</dbReference>
<evidence type="ECO:0008006" key="6">
    <source>
        <dbReference type="Google" id="ProtNLM"/>
    </source>
</evidence>
<name>A0A803PFX5_CANSA</name>
<gene>
    <name evidence="4" type="primary">LOC115713836</name>
</gene>
<accession>A0A803PFX5</accession>
<reference evidence="4" key="1">
    <citation type="submission" date="2018-11" db="EMBL/GenBank/DDBJ databases">
        <authorList>
            <person name="Grassa J C."/>
        </authorList>
    </citation>
    <scope>NUCLEOTIDE SEQUENCE [LARGE SCALE GENOMIC DNA]</scope>
</reference>
<evidence type="ECO:0000259" key="2">
    <source>
        <dbReference type="Pfam" id="PF13456"/>
    </source>
</evidence>
<dbReference type="InterPro" id="IPR002156">
    <property type="entry name" value="RNaseH_domain"/>
</dbReference>
<dbReference type="RefSeq" id="XP_030498180.1">
    <property type="nucleotide sequence ID" value="XM_030642320.1"/>
</dbReference>
<dbReference type="GO" id="GO:0004523">
    <property type="term" value="F:RNA-DNA hybrid ribonuclease activity"/>
    <property type="evidence" value="ECO:0007669"/>
    <property type="project" value="InterPro"/>
</dbReference>
<dbReference type="AlphaFoldDB" id="A0A803PFX5"/>
<dbReference type="InterPro" id="IPR036397">
    <property type="entry name" value="RNaseH_sf"/>
</dbReference>
<feature type="domain" description="Reverse transcriptase zinc-binding" evidence="3">
    <location>
        <begin position="5"/>
        <end position="90"/>
    </location>
</feature>
<feature type="transmembrane region" description="Helical" evidence="1">
    <location>
        <begin position="312"/>
        <end position="330"/>
    </location>
</feature>
<keyword evidence="1" id="KW-0812">Transmembrane</keyword>
<dbReference type="Gene3D" id="3.30.420.10">
    <property type="entry name" value="Ribonuclease H-like superfamily/Ribonuclease H"/>
    <property type="match status" value="1"/>
</dbReference>
<feature type="domain" description="RNase H type-1" evidence="2">
    <location>
        <begin position="202"/>
        <end position="310"/>
    </location>
</feature>
<dbReference type="Gramene" id="evm.model.04.2182">
    <property type="protein sequence ID" value="cds.evm.model.04.2182"/>
    <property type="gene ID" value="evm.TU.04.2182"/>
</dbReference>
<keyword evidence="5" id="KW-1185">Reference proteome</keyword>
<dbReference type="PANTHER" id="PTHR47723:SF19">
    <property type="entry name" value="POLYNUCLEOTIDYL TRANSFERASE, RIBONUCLEASE H-LIKE SUPERFAMILY PROTEIN"/>
    <property type="match status" value="1"/>
</dbReference>
<dbReference type="EnsemblPlants" id="evm.model.04.2182">
    <property type="protein sequence ID" value="cds.evm.model.04.2182"/>
    <property type="gene ID" value="evm.TU.04.2182"/>
</dbReference>
<dbReference type="GeneID" id="115713836"/>